<dbReference type="GO" id="GO:0016791">
    <property type="term" value="F:phosphatase activity"/>
    <property type="evidence" value="ECO:0007669"/>
    <property type="project" value="TreeGrafter"/>
</dbReference>
<name>X0V4L5_9ZZZZ</name>
<protein>
    <recommendedName>
        <fullName evidence="1">Calcineurin-like phosphoesterase domain-containing protein</fullName>
    </recommendedName>
</protein>
<feature type="non-terminal residue" evidence="2">
    <location>
        <position position="118"/>
    </location>
</feature>
<dbReference type="CDD" id="cd00838">
    <property type="entry name" value="MPP_superfamily"/>
    <property type="match status" value="1"/>
</dbReference>
<dbReference type="EMBL" id="BARS01015896">
    <property type="protein sequence ID" value="GAF95580.1"/>
    <property type="molecule type" value="Genomic_DNA"/>
</dbReference>
<dbReference type="InterPro" id="IPR029052">
    <property type="entry name" value="Metallo-depent_PP-like"/>
</dbReference>
<comment type="caution">
    <text evidence="2">The sequence shown here is derived from an EMBL/GenBank/DDBJ whole genome shotgun (WGS) entry which is preliminary data.</text>
</comment>
<dbReference type="InterPro" id="IPR050126">
    <property type="entry name" value="Ap4A_hydrolase"/>
</dbReference>
<dbReference type="GO" id="GO:0005737">
    <property type="term" value="C:cytoplasm"/>
    <property type="evidence" value="ECO:0007669"/>
    <property type="project" value="TreeGrafter"/>
</dbReference>
<dbReference type="SUPFAM" id="SSF56300">
    <property type="entry name" value="Metallo-dependent phosphatases"/>
    <property type="match status" value="1"/>
</dbReference>
<dbReference type="Pfam" id="PF00149">
    <property type="entry name" value="Metallophos"/>
    <property type="match status" value="1"/>
</dbReference>
<evidence type="ECO:0000259" key="1">
    <source>
        <dbReference type="Pfam" id="PF00149"/>
    </source>
</evidence>
<gene>
    <name evidence="2" type="ORF">S01H1_26235</name>
</gene>
<sequence>MRYAIIADIHANLAAFAAVLSDIEDKGGVEELWCLGDVVGYGPDPRQCIELLRQHKHVCVAGNHDWAAIGKLDVPEFNPDAAVVCRWTAQQLSSEDVDYLGGLPSVMEKDDFTLVHGS</sequence>
<dbReference type="PANTHER" id="PTHR42850">
    <property type="entry name" value="METALLOPHOSPHOESTERASE"/>
    <property type="match status" value="1"/>
</dbReference>
<organism evidence="2">
    <name type="scientific">marine sediment metagenome</name>
    <dbReference type="NCBI Taxonomy" id="412755"/>
    <lineage>
        <taxon>unclassified sequences</taxon>
        <taxon>metagenomes</taxon>
        <taxon>ecological metagenomes</taxon>
    </lineage>
</organism>
<reference evidence="2" key="1">
    <citation type="journal article" date="2014" name="Front. Microbiol.">
        <title>High frequency of phylogenetically diverse reductive dehalogenase-homologous genes in deep subseafloor sedimentary metagenomes.</title>
        <authorList>
            <person name="Kawai M."/>
            <person name="Futagami T."/>
            <person name="Toyoda A."/>
            <person name="Takaki Y."/>
            <person name="Nishi S."/>
            <person name="Hori S."/>
            <person name="Arai W."/>
            <person name="Tsubouchi T."/>
            <person name="Morono Y."/>
            <person name="Uchiyama I."/>
            <person name="Ito T."/>
            <person name="Fujiyama A."/>
            <person name="Inagaki F."/>
            <person name="Takami H."/>
        </authorList>
    </citation>
    <scope>NUCLEOTIDE SEQUENCE</scope>
    <source>
        <strain evidence="2">Expedition CK06-06</strain>
    </source>
</reference>
<dbReference type="Gene3D" id="3.60.21.10">
    <property type="match status" value="1"/>
</dbReference>
<accession>X0V4L5</accession>
<evidence type="ECO:0000313" key="2">
    <source>
        <dbReference type="EMBL" id="GAF95580.1"/>
    </source>
</evidence>
<dbReference type="InterPro" id="IPR004843">
    <property type="entry name" value="Calcineurin-like_PHP"/>
</dbReference>
<feature type="domain" description="Calcineurin-like phosphoesterase" evidence="1">
    <location>
        <begin position="1"/>
        <end position="117"/>
    </location>
</feature>
<dbReference type="PANTHER" id="PTHR42850:SF2">
    <property type="entry name" value="BLL5683 PROTEIN"/>
    <property type="match status" value="1"/>
</dbReference>
<dbReference type="AlphaFoldDB" id="X0V4L5"/>
<proteinExistence type="predicted"/>